<feature type="domain" description="Nudix hydrolase" evidence="3">
    <location>
        <begin position="40"/>
        <end position="172"/>
    </location>
</feature>
<dbReference type="Pfam" id="PF00293">
    <property type="entry name" value="NUDIX"/>
    <property type="match status" value="1"/>
</dbReference>
<dbReference type="RefSeq" id="WP_382390587.1">
    <property type="nucleotide sequence ID" value="NZ_JBHTCQ010000001.1"/>
</dbReference>
<dbReference type="SUPFAM" id="SSF55811">
    <property type="entry name" value="Nudix"/>
    <property type="match status" value="1"/>
</dbReference>
<organism evidence="4 5">
    <name type="scientific">Georgenia alba</name>
    <dbReference type="NCBI Taxonomy" id="2233858"/>
    <lineage>
        <taxon>Bacteria</taxon>
        <taxon>Bacillati</taxon>
        <taxon>Actinomycetota</taxon>
        <taxon>Actinomycetes</taxon>
        <taxon>Micrococcales</taxon>
        <taxon>Bogoriellaceae</taxon>
        <taxon>Georgenia</taxon>
    </lineage>
</organism>
<comment type="caution">
    <text evidence="4">The sequence shown here is derived from an EMBL/GenBank/DDBJ whole genome shotgun (WGS) entry which is preliminary data.</text>
</comment>
<sequence length="184" mass="19778">MASWQTGASRVVYENPWLTVREDEVIRPDGSPGRYGVVRLNNPAVFVVPVTDAGEVLLIRQHRYPIGRESLEVPAGGTDGEEPIVAARRELVEETGHVAEVWQELGPTYSLNGVSDAPGTIFLARGLSPDPSGRHATTTAEEGITEVRAVPWAEVIDLVRSGEIHDGETMAALLHAAIALGRLA</sequence>
<dbReference type="Proteomes" id="UP001596455">
    <property type="component" value="Unassembled WGS sequence"/>
</dbReference>
<dbReference type="EMBL" id="JBHTCQ010000001">
    <property type="protein sequence ID" value="MFC7403791.1"/>
    <property type="molecule type" value="Genomic_DNA"/>
</dbReference>
<evidence type="ECO:0000313" key="5">
    <source>
        <dbReference type="Proteomes" id="UP001596455"/>
    </source>
</evidence>
<dbReference type="InterPro" id="IPR015797">
    <property type="entry name" value="NUDIX_hydrolase-like_dom_sf"/>
</dbReference>
<name>A0ABW2Q3K1_9MICO</name>
<keyword evidence="2" id="KW-0378">Hydrolase</keyword>
<evidence type="ECO:0000259" key="3">
    <source>
        <dbReference type="PROSITE" id="PS51462"/>
    </source>
</evidence>
<accession>A0ABW2Q3K1</accession>
<reference evidence="5" key="1">
    <citation type="journal article" date="2019" name="Int. J. Syst. Evol. Microbiol.">
        <title>The Global Catalogue of Microorganisms (GCM) 10K type strain sequencing project: providing services to taxonomists for standard genome sequencing and annotation.</title>
        <authorList>
            <consortium name="The Broad Institute Genomics Platform"/>
            <consortium name="The Broad Institute Genome Sequencing Center for Infectious Disease"/>
            <person name="Wu L."/>
            <person name="Ma J."/>
        </authorList>
    </citation>
    <scope>NUCLEOTIDE SEQUENCE [LARGE SCALE GENOMIC DNA]</scope>
    <source>
        <strain evidence="5">JCM 1490</strain>
    </source>
</reference>
<evidence type="ECO:0000313" key="4">
    <source>
        <dbReference type="EMBL" id="MFC7403791.1"/>
    </source>
</evidence>
<gene>
    <name evidence="4" type="ORF">ACFQQL_01615</name>
</gene>
<dbReference type="PANTHER" id="PTHR11839">
    <property type="entry name" value="UDP/ADP-SUGAR PYROPHOSPHATASE"/>
    <property type="match status" value="1"/>
</dbReference>
<keyword evidence="5" id="KW-1185">Reference proteome</keyword>
<evidence type="ECO:0000256" key="1">
    <source>
        <dbReference type="ARBA" id="ARBA00001946"/>
    </source>
</evidence>
<proteinExistence type="predicted"/>
<dbReference type="CDD" id="cd24161">
    <property type="entry name" value="NUDIX_ADPRase_Ndx2"/>
    <property type="match status" value="1"/>
</dbReference>
<protein>
    <submittedName>
        <fullName evidence="4">NUDIX domain-containing protein</fullName>
    </submittedName>
</protein>
<dbReference type="InterPro" id="IPR000086">
    <property type="entry name" value="NUDIX_hydrolase_dom"/>
</dbReference>
<dbReference type="PROSITE" id="PS51462">
    <property type="entry name" value="NUDIX"/>
    <property type="match status" value="1"/>
</dbReference>
<dbReference type="Gene3D" id="3.90.79.10">
    <property type="entry name" value="Nucleoside Triphosphate Pyrophosphohydrolase"/>
    <property type="match status" value="1"/>
</dbReference>
<comment type="cofactor">
    <cofactor evidence="1">
        <name>Mg(2+)</name>
        <dbReference type="ChEBI" id="CHEBI:18420"/>
    </cofactor>
</comment>
<evidence type="ECO:0000256" key="2">
    <source>
        <dbReference type="ARBA" id="ARBA00022801"/>
    </source>
</evidence>
<dbReference type="PANTHER" id="PTHR11839:SF18">
    <property type="entry name" value="NUDIX HYDROLASE DOMAIN-CONTAINING PROTEIN"/>
    <property type="match status" value="1"/>
</dbReference>